<accession>A0ACC3CAH1</accession>
<comment type="caution">
    <text evidence="1">The sequence shown here is derived from an EMBL/GenBank/DDBJ whole genome shotgun (WGS) entry which is preliminary data.</text>
</comment>
<reference evidence="1" key="1">
    <citation type="submission" date="2019-11" db="EMBL/GenBank/DDBJ databases">
        <title>Nori genome reveals adaptations in red seaweeds to the harsh intertidal environment.</title>
        <authorList>
            <person name="Wang D."/>
            <person name="Mao Y."/>
        </authorList>
    </citation>
    <scope>NUCLEOTIDE SEQUENCE</scope>
    <source>
        <tissue evidence="1">Gametophyte</tissue>
    </source>
</reference>
<sequence length="751" mass="72663">MDPPAAPAPSRAAAAAAAATAAAPPSRRLPAFAVPAPVVPHAGRHRLGGAAATGGGGAALPPSASRRGLWGRPVPRAARAHRGAAGRPAAGGARDAAAAPGATTPDAAGRGATTTTTPTAGLVSSASAPPDVLVLGGGVIGLAAALELARAGAAVTVLSPAVAASAAAASAGMLAPQSERLPAGPLRDLAATSLRLYPDWATGVATAAGVADVGYRADGHFLAPVAATGDAVDLWVPPAEAAGGLRPQTWLDADAVVAAEPALAGSAVHGGWASSVDAQVDSRALLGALEVAAEAAGVVVLRGAAARVTRALVDPAGGAYAGVVTAGLGTLTAGHYLVAGGAWSRDLLPALPVHPIKGQMLALTPPPATAGAPPAPRAVLFGDGIYIVPKDGGRRLVVGATVEPDAGFDTSVTAGGVAGLLAAAVALVPGLARWRLGEVWAGLRPGTPDGLPILGGGGYANVSVATGHGRNGMLLAPVTAAVLANRLGGGGRVRELDDVLPAFELDRFTGGASRGGRRPPPASRPVATAAAAAAAAPPPPAAVPGAGAFSWRAASPVVPVYYKRPPAVMSGSSGDLLDDGVDVVDGGTAPPQHPAAATTPSPPAPPPVDPETISATNDAYDDVLANRGEGAAAKQAAAMAASRSFGVVTSHVAADGFPSSLSDDEWTALDDIFAAGAADAAGVVSRMDAGAADAGAAATRAEVATGTTMTTTPPSLGAGGEGGEGGTVGGPTQDGVMRWPRLMGMLDGRAF</sequence>
<dbReference type="Proteomes" id="UP000798662">
    <property type="component" value="Chromosome 3"/>
</dbReference>
<evidence type="ECO:0000313" key="1">
    <source>
        <dbReference type="EMBL" id="KAK1867068.1"/>
    </source>
</evidence>
<keyword evidence="2" id="KW-1185">Reference proteome</keyword>
<proteinExistence type="predicted"/>
<dbReference type="EMBL" id="CM020620">
    <property type="protein sequence ID" value="KAK1867068.1"/>
    <property type="molecule type" value="Genomic_DNA"/>
</dbReference>
<organism evidence="1 2">
    <name type="scientific">Pyropia yezoensis</name>
    <name type="common">Susabi-nori</name>
    <name type="synonym">Porphyra yezoensis</name>
    <dbReference type="NCBI Taxonomy" id="2788"/>
    <lineage>
        <taxon>Eukaryota</taxon>
        <taxon>Rhodophyta</taxon>
        <taxon>Bangiophyceae</taxon>
        <taxon>Bangiales</taxon>
        <taxon>Bangiaceae</taxon>
        <taxon>Pyropia</taxon>
    </lineage>
</organism>
<gene>
    <name evidence="1" type="ORF">I4F81_009578</name>
</gene>
<protein>
    <submittedName>
        <fullName evidence="1">Uncharacterized protein</fullName>
    </submittedName>
</protein>
<evidence type="ECO:0000313" key="2">
    <source>
        <dbReference type="Proteomes" id="UP000798662"/>
    </source>
</evidence>
<name>A0ACC3CAH1_PYRYE</name>